<dbReference type="Proteomes" id="UP001159428">
    <property type="component" value="Unassembled WGS sequence"/>
</dbReference>
<comment type="caution">
    <text evidence="3">Lacks conserved residue(s) required for the propagation of feature annotation.</text>
</comment>
<gene>
    <name evidence="7" type="ORF">PMEA_00005297</name>
</gene>
<dbReference type="AlphaFoldDB" id="A0AAU9Y216"/>
<evidence type="ECO:0000259" key="6">
    <source>
        <dbReference type="PROSITE" id="PS01180"/>
    </source>
</evidence>
<protein>
    <recommendedName>
        <fullName evidence="6">CUB domain-containing protein</fullName>
    </recommendedName>
</protein>
<name>A0AAU9Y216_9CNID</name>
<reference evidence="7 8" key="1">
    <citation type="submission" date="2022-05" db="EMBL/GenBank/DDBJ databases">
        <authorList>
            <consortium name="Genoscope - CEA"/>
            <person name="William W."/>
        </authorList>
    </citation>
    <scope>NUCLEOTIDE SEQUENCE [LARGE SCALE GENOMIC DNA]</scope>
</reference>
<feature type="compositionally biased region" description="Polar residues" evidence="4">
    <location>
        <begin position="839"/>
        <end position="855"/>
    </location>
</feature>
<dbReference type="PANTHER" id="PTHR24251">
    <property type="entry name" value="OVOCHYMASE-RELATED"/>
    <property type="match status" value="1"/>
</dbReference>
<feature type="transmembrane region" description="Helical" evidence="5">
    <location>
        <begin position="180"/>
        <end position="201"/>
    </location>
</feature>
<dbReference type="EMBL" id="CALNXJ010000134">
    <property type="protein sequence ID" value="CAH3166423.1"/>
    <property type="molecule type" value="Genomic_DNA"/>
</dbReference>
<evidence type="ECO:0000256" key="2">
    <source>
        <dbReference type="ARBA" id="ARBA00023157"/>
    </source>
</evidence>
<dbReference type="Gene3D" id="2.60.120.290">
    <property type="entry name" value="Spermadhesin, CUB domain"/>
    <property type="match status" value="5"/>
</dbReference>
<keyword evidence="5" id="KW-0812">Transmembrane</keyword>
<feature type="compositionally biased region" description="Polar residues" evidence="4">
    <location>
        <begin position="888"/>
        <end position="898"/>
    </location>
</feature>
<sequence length="905" mass="101179">TAASPNNRCWPGNIDNDNLILSGLNGTFESPRDAYNYSQYNPGMSCNWFITVPEGNIVKLSFELFDMESVAAGFPLWRCYGDYVEVLDVYGSGRKFCGESNPGIIRSRSRYMWVRFRSDSSSSSHRYHKGFKANFTAENKLIPCICPIFMLMVGWFSPLSREISPPQHKSSSEPSKDYCLLNFMSLVLVDVIGQFVVLVIFGRSIKFICGVVVEIWHGILFQWSEPAFQKLSSIATFLTLLLLGANHSLYLYLLVCPRYGEALAASISDEKTLTSPGYPLLPPASLFSWWCKWILKVPDDLSTGGAYVLKVTFNHFNLQKSYDRLTFYDGIDSSYKRLGKSYTGTVHPDVIYSTGRHMFVDFSVGEKYLLEAGSFSLNFSAVVREEAFGACQSSEGNAEHIRFTGSSGTLFSPFYPTPYPRKVTCIWVISVPANKRVKLTFDKFNLDREDNVRILDGQKSGSEEVAVYYGYNLFSRESAVYSTGGYMRIKFQSSQDSWNHTGFKARFEAVEPPGSSEQRCFPGNIYNNNLTLSGYSGTLQSPEGGEGYLSHSSCNWLIAVPEGYFVKLSFDTFQMVQDGISGGCDADYVEVVDGKYIDGESEGKMCGFGTPYNTTSTGRYMMVLFRSGPIRSSFMGFKATFTALHEPTTKTKAVNSSELCYPDNVHNFDLRLTGSEGILESPLTYYPPGLFCEWLITVPEGQSVELIFERFQLDPGCRDYVEVGDGMPLSGTSLGTYCGTTIPENVRSSHRNRYMRVEFYSATDYAGRKPHRGFKATFKAVSSSESPAWMTAIIVTVAVFFALIFLYVCLAKLIKRLNREAAERFPMAVVSRRTPSEPVDTTTPQVSHAPVSTNADIPPPDYPYPLESPPPYPGKEQIPQFPPPGQSYPWQQSTPAEESVTHENS</sequence>
<feature type="compositionally biased region" description="Pro residues" evidence="4">
    <location>
        <begin position="857"/>
        <end position="873"/>
    </location>
</feature>
<evidence type="ECO:0000256" key="5">
    <source>
        <dbReference type="SAM" id="Phobius"/>
    </source>
</evidence>
<keyword evidence="8" id="KW-1185">Reference proteome</keyword>
<organism evidence="7 8">
    <name type="scientific">Pocillopora meandrina</name>
    <dbReference type="NCBI Taxonomy" id="46732"/>
    <lineage>
        <taxon>Eukaryota</taxon>
        <taxon>Metazoa</taxon>
        <taxon>Cnidaria</taxon>
        <taxon>Anthozoa</taxon>
        <taxon>Hexacorallia</taxon>
        <taxon>Scleractinia</taxon>
        <taxon>Astrocoeniina</taxon>
        <taxon>Pocilloporidae</taxon>
        <taxon>Pocillopora</taxon>
    </lineage>
</organism>
<evidence type="ECO:0000256" key="4">
    <source>
        <dbReference type="SAM" id="MobiDB-lite"/>
    </source>
</evidence>
<comment type="caution">
    <text evidence="7">The sequence shown here is derived from an EMBL/GenBank/DDBJ whole genome shotgun (WGS) entry which is preliminary data.</text>
</comment>
<dbReference type="SUPFAM" id="SSF49854">
    <property type="entry name" value="Spermadhesin, CUB domain"/>
    <property type="match status" value="5"/>
</dbReference>
<dbReference type="InterPro" id="IPR000859">
    <property type="entry name" value="CUB_dom"/>
</dbReference>
<feature type="transmembrane region" description="Helical" evidence="5">
    <location>
        <begin position="234"/>
        <end position="255"/>
    </location>
</feature>
<evidence type="ECO:0000313" key="7">
    <source>
        <dbReference type="EMBL" id="CAH3166423.1"/>
    </source>
</evidence>
<dbReference type="PANTHER" id="PTHR24251:SF40">
    <property type="entry name" value="CUB DOMAIN-CONTAINING PROTEIN"/>
    <property type="match status" value="1"/>
</dbReference>
<dbReference type="InterPro" id="IPR035914">
    <property type="entry name" value="Sperma_CUB_dom_sf"/>
</dbReference>
<feature type="non-terminal residue" evidence="7">
    <location>
        <position position="1"/>
    </location>
</feature>
<feature type="domain" description="CUB" evidence="6">
    <location>
        <begin position="526"/>
        <end position="644"/>
    </location>
</feature>
<feature type="domain" description="CUB" evidence="6">
    <location>
        <begin position="9"/>
        <end position="138"/>
    </location>
</feature>
<accession>A0AAU9Y216</accession>
<keyword evidence="2" id="KW-1015">Disulfide bond</keyword>
<feature type="domain" description="CUB" evidence="6">
    <location>
        <begin position="259"/>
        <end position="382"/>
    </location>
</feature>
<feature type="domain" description="CUB" evidence="6">
    <location>
        <begin position="391"/>
        <end position="510"/>
    </location>
</feature>
<proteinExistence type="predicted"/>
<feature type="domain" description="CUB" evidence="6">
    <location>
        <begin position="660"/>
        <end position="781"/>
    </location>
</feature>
<keyword evidence="5" id="KW-1133">Transmembrane helix</keyword>
<keyword evidence="1" id="KW-0677">Repeat</keyword>
<feature type="transmembrane region" description="Helical" evidence="5">
    <location>
        <begin position="788"/>
        <end position="810"/>
    </location>
</feature>
<feature type="region of interest" description="Disordered" evidence="4">
    <location>
        <begin position="831"/>
        <end position="905"/>
    </location>
</feature>
<dbReference type="CDD" id="cd00041">
    <property type="entry name" value="CUB"/>
    <property type="match status" value="5"/>
</dbReference>
<keyword evidence="5" id="KW-0472">Membrane</keyword>
<evidence type="ECO:0000256" key="1">
    <source>
        <dbReference type="ARBA" id="ARBA00022737"/>
    </source>
</evidence>
<evidence type="ECO:0000313" key="8">
    <source>
        <dbReference type="Proteomes" id="UP001159428"/>
    </source>
</evidence>
<evidence type="ECO:0000256" key="3">
    <source>
        <dbReference type="PROSITE-ProRule" id="PRU00059"/>
    </source>
</evidence>
<dbReference type="PROSITE" id="PS01180">
    <property type="entry name" value="CUB"/>
    <property type="match status" value="5"/>
</dbReference>
<feature type="transmembrane region" description="Helical" evidence="5">
    <location>
        <begin position="141"/>
        <end position="160"/>
    </location>
</feature>
<dbReference type="Pfam" id="PF00431">
    <property type="entry name" value="CUB"/>
    <property type="match status" value="5"/>
</dbReference>
<dbReference type="SMART" id="SM00042">
    <property type="entry name" value="CUB"/>
    <property type="match status" value="5"/>
</dbReference>